<dbReference type="Pfam" id="PF09485">
    <property type="entry name" value="CRISPR_Cse2"/>
    <property type="match status" value="1"/>
</dbReference>
<name>A0ABT5ZRC8_9ACTN</name>
<evidence type="ECO:0000313" key="1">
    <source>
        <dbReference type="EMBL" id="MDF3292367.1"/>
    </source>
</evidence>
<dbReference type="InterPro" id="IPR038287">
    <property type="entry name" value="Cse2_sf"/>
</dbReference>
<dbReference type="EMBL" id="JARJBC010000017">
    <property type="protein sequence ID" value="MDF3292367.1"/>
    <property type="molecule type" value="Genomic_DNA"/>
</dbReference>
<dbReference type="NCBIfam" id="TIGR02548">
    <property type="entry name" value="casB_cse2"/>
    <property type="match status" value="1"/>
</dbReference>
<dbReference type="Gene3D" id="1.10.520.40">
    <property type="entry name" value="CRISPR-associated protein Cse2"/>
    <property type="match status" value="1"/>
</dbReference>
<organism evidence="1 2">
    <name type="scientific">Streptomyces silvisoli</name>
    <dbReference type="NCBI Taxonomy" id="3034235"/>
    <lineage>
        <taxon>Bacteria</taxon>
        <taxon>Bacillati</taxon>
        <taxon>Actinomycetota</taxon>
        <taxon>Actinomycetes</taxon>
        <taxon>Kitasatosporales</taxon>
        <taxon>Streptomycetaceae</taxon>
        <taxon>Streptomyces</taxon>
    </lineage>
</organism>
<protein>
    <submittedName>
        <fullName evidence="1">Type I-E CRISPR-associated protein Cse2/CasB</fullName>
    </submittedName>
</protein>
<dbReference type="InterPro" id="IPR013382">
    <property type="entry name" value="CRISPR-assoc_prot_Cse2"/>
</dbReference>
<evidence type="ECO:0000313" key="2">
    <source>
        <dbReference type="Proteomes" id="UP001216579"/>
    </source>
</evidence>
<gene>
    <name evidence="1" type="primary">casB</name>
    <name evidence="1" type="ORF">P3G67_24655</name>
</gene>
<sequence>MASAPAPPRSKRQEQFDRYDAFVAYVVDLCGRSTKAQADLRTGLGRPLERCTYMHRYLVPRLPEPKRPGWYDDARRAHYAVASLIAARPRTARDTDKAAALEAEADADAVESVPTPVVEWWRRPNLGASLAEGVNKKLLKPDTAEDDLHLLVRQGSDAVQQRLPSLTRHVLNGGVSIDWSVLLDDLAWWNVDRDRVATRWLEAYFRVRTLEDRKEEQKENH</sequence>
<reference evidence="1 2" key="1">
    <citation type="submission" date="2023-03" db="EMBL/GenBank/DDBJ databases">
        <title>Draft genome sequence of Streptomyces sp. RB6PN23 isolated from peat swamp forest in Thailand.</title>
        <authorList>
            <person name="Klaysubun C."/>
            <person name="Duangmal K."/>
        </authorList>
    </citation>
    <scope>NUCLEOTIDE SEQUENCE [LARGE SCALE GENOMIC DNA]</scope>
    <source>
        <strain evidence="1 2">RB6PN23</strain>
    </source>
</reference>
<dbReference type="CDD" id="cd09731">
    <property type="entry name" value="Cse2_I-E"/>
    <property type="match status" value="1"/>
</dbReference>
<proteinExistence type="predicted"/>
<comment type="caution">
    <text evidence="1">The sequence shown here is derived from an EMBL/GenBank/DDBJ whole genome shotgun (WGS) entry which is preliminary data.</text>
</comment>
<dbReference type="Proteomes" id="UP001216579">
    <property type="component" value="Unassembled WGS sequence"/>
</dbReference>
<dbReference type="RefSeq" id="WP_276095434.1">
    <property type="nucleotide sequence ID" value="NZ_JARJBC010000017.1"/>
</dbReference>
<keyword evidence="2" id="KW-1185">Reference proteome</keyword>
<accession>A0ABT5ZRC8</accession>